<feature type="compositionally biased region" description="Basic and acidic residues" evidence="2">
    <location>
        <begin position="145"/>
        <end position="161"/>
    </location>
</feature>
<feature type="compositionally biased region" description="Basic residues" evidence="2">
    <location>
        <begin position="486"/>
        <end position="495"/>
    </location>
</feature>
<evidence type="ECO:0000256" key="1">
    <source>
        <dbReference type="ARBA" id="ARBA00022853"/>
    </source>
</evidence>
<feature type="compositionally biased region" description="Pro residues" evidence="2">
    <location>
        <begin position="192"/>
        <end position="203"/>
    </location>
</feature>
<accession>A0A0C3E1S6</accession>
<dbReference type="InterPro" id="IPR013083">
    <property type="entry name" value="Znf_RING/FYVE/PHD"/>
</dbReference>
<dbReference type="InParanoid" id="A0A0C3E1S6"/>
<dbReference type="GO" id="GO:0006325">
    <property type="term" value="P:chromatin organization"/>
    <property type="evidence" value="ECO:0007669"/>
    <property type="project" value="UniProtKB-KW"/>
</dbReference>
<dbReference type="Gene3D" id="2.170.270.10">
    <property type="entry name" value="SET domain"/>
    <property type="match status" value="1"/>
</dbReference>
<evidence type="ECO:0000256" key="2">
    <source>
        <dbReference type="SAM" id="MobiDB-lite"/>
    </source>
</evidence>
<dbReference type="PANTHER" id="PTHR46462">
    <property type="entry name" value="UPSET, ISOFORM A"/>
    <property type="match status" value="1"/>
</dbReference>
<feature type="region of interest" description="Disordered" evidence="2">
    <location>
        <begin position="878"/>
        <end position="901"/>
    </location>
</feature>
<keyword evidence="4" id="KW-1185">Reference proteome</keyword>
<feature type="non-terminal residue" evidence="3">
    <location>
        <position position="901"/>
    </location>
</feature>
<organism evidence="3 4">
    <name type="scientific">Oidiodendron maius (strain Zn)</name>
    <dbReference type="NCBI Taxonomy" id="913774"/>
    <lineage>
        <taxon>Eukaryota</taxon>
        <taxon>Fungi</taxon>
        <taxon>Dikarya</taxon>
        <taxon>Ascomycota</taxon>
        <taxon>Pezizomycotina</taxon>
        <taxon>Leotiomycetes</taxon>
        <taxon>Leotiomycetes incertae sedis</taxon>
        <taxon>Myxotrichaceae</taxon>
        <taxon>Oidiodendron</taxon>
    </lineage>
</organism>
<dbReference type="PANTHER" id="PTHR46462:SF3">
    <property type="entry name" value="UPSET, ISOFORM A"/>
    <property type="match status" value="1"/>
</dbReference>
<dbReference type="SUPFAM" id="SSF82199">
    <property type="entry name" value="SET domain"/>
    <property type="match status" value="1"/>
</dbReference>
<reference evidence="4" key="2">
    <citation type="submission" date="2015-01" db="EMBL/GenBank/DDBJ databases">
        <title>Evolutionary Origins and Diversification of the Mycorrhizal Mutualists.</title>
        <authorList>
            <consortium name="DOE Joint Genome Institute"/>
            <consortium name="Mycorrhizal Genomics Consortium"/>
            <person name="Kohler A."/>
            <person name="Kuo A."/>
            <person name="Nagy L.G."/>
            <person name="Floudas D."/>
            <person name="Copeland A."/>
            <person name="Barry K.W."/>
            <person name="Cichocki N."/>
            <person name="Veneault-Fourrey C."/>
            <person name="LaButti K."/>
            <person name="Lindquist E.A."/>
            <person name="Lipzen A."/>
            <person name="Lundell T."/>
            <person name="Morin E."/>
            <person name="Murat C."/>
            <person name="Riley R."/>
            <person name="Ohm R."/>
            <person name="Sun H."/>
            <person name="Tunlid A."/>
            <person name="Henrissat B."/>
            <person name="Grigoriev I.V."/>
            <person name="Hibbett D.S."/>
            <person name="Martin F."/>
        </authorList>
    </citation>
    <scope>NUCLEOTIDE SEQUENCE [LARGE SCALE GENOMIC DNA]</scope>
    <source>
        <strain evidence="4">Zn</strain>
    </source>
</reference>
<feature type="region of interest" description="Disordered" evidence="2">
    <location>
        <begin position="797"/>
        <end position="829"/>
    </location>
</feature>
<gene>
    <name evidence="3" type="ORF">OIDMADRAFT_96350</name>
</gene>
<dbReference type="Proteomes" id="UP000054321">
    <property type="component" value="Unassembled WGS sequence"/>
</dbReference>
<reference evidence="3 4" key="1">
    <citation type="submission" date="2014-04" db="EMBL/GenBank/DDBJ databases">
        <authorList>
            <consortium name="DOE Joint Genome Institute"/>
            <person name="Kuo A."/>
            <person name="Martino E."/>
            <person name="Perotto S."/>
            <person name="Kohler A."/>
            <person name="Nagy L.G."/>
            <person name="Floudas D."/>
            <person name="Copeland A."/>
            <person name="Barry K.W."/>
            <person name="Cichocki N."/>
            <person name="Veneault-Fourrey C."/>
            <person name="LaButti K."/>
            <person name="Lindquist E.A."/>
            <person name="Lipzen A."/>
            <person name="Lundell T."/>
            <person name="Morin E."/>
            <person name="Murat C."/>
            <person name="Sun H."/>
            <person name="Tunlid A."/>
            <person name="Henrissat B."/>
            <person name="Grigoriev I.V."/>
            <person name="Hibbett D.S."/>
            <person name="Martin F."/>
            <person name="Nordberg H.P."/>
            <person name="Cantor M.N."/>
            <person name="Hua S.X."/>
        </authorList>
    </citation>
    <scope>NUCLEOTIDE SEQUENCE [LARGE SCALE GENOMIC DNA]</scope>
    <source>
        <strain evidence="3 4">Zn</strain>
    </source>
</reference>
<dbReference type="OrthoDB" id="1928087at2759"/>
<dbReference type="HOGENOM" id="CLU_009510_1_0_1"/>
<dbReference type="SUPFAM" id="SSF57903">
    <property type="entry name" value="FYVE/PHD zinc finger"/>
    <property type="match status" value="1"/>
</dbReference>
<feature type="region of interest" description="Disordered" evidence="2">
    <location>
        <begin position="105"/>
        <end position="206"/>
    </location>
</feature>
<evidence type="ECO:0008006" key="5">
    <source>
        <dbReference type="Google" id="ProtNLM"/>
    </source>
</evidence>
<protein>
    <recommendedName>
        <fullName evidence="5">SET domain-containing protein</fullName>
    </recommendedName>
</protein>
<proteinExistence type="predicted"/>
<feature type="compositionally biased region" description="Polar residues" evidence="2">
    <location>
        <begin position="496"/>
        <end position="511"/>
    </location>
</feature>
<name>A0A0C3E1S6_OIDMZ</name>
<dbReference type="GO" id="GO:0006355">
    <property type="term" value="P:regulation of DNA-templated transcription"/>
    <property type="evidence" value="ECO:0007669"/>
    <property type="project" value="TreeGrafter"/>
</dbReference>
<feature type="compositionally biased region" description="Polar residues" evidence="2">
    <location>
        <begin position="763"/>
        <end position="778"/>
    </location>
</feature>
<dbReference type="AlphaFoldDB" id="A0A0C3E1S6"/>
<dbReference type="STRING" id="913774.A0A0C3E1S6"/>
<feature type="compositionally biased region" description="Low complexity" evidence="2">
    <location>
        <begin position="170"/>
        <end position="191"/>
    </location>
</feature>
<feature type="compositionally biased region" description="Polar residues" evidence="2">
    <location>
        <begin position="637"/>
        <end position="650"/>
    </location>
</feature>
<feature type="compositionally biased region" description="Basic residues" evidence="2">
    <location>
        <begin position="122"/>
        <end position="135"/>
    </location>
</feature>
<dbReference type="InterPro" id="IPR046341">
    <property type="entry name" value="SET_dom_sf"/>
</dbReference>
<feature type="compositionally biased region" description="Polar residues" evidence="2">
    <location>
        <begin position="609"/>
        <end position="630"/>
    </location>
</feature>
<keyword evidence="1" id="KW-0156">Chromatin regulator</keyword>
<feature type="region of interest" description="Disordered" evidence="2">
    <location>
        <begin position="480"/>
        <end position="685"/>
    </location>
</feature>
<evidence type="ECO:0000313" key="4">
    <source>
        <dbReference type="Proteomes" id="UP000054321"/>
    </source>
</evidence>
<feature type="region of interest" description="Disordered" evidence="2">
    <location>
        <begin position="729"/>
        <end position="778"/>
    </location>
</feature>
<feature type="compositionally biased region" description="Basic and acidic residues" evidence="2">
    <location>
        <begin position="557"/>
        <end position="576"/>
    </location>
</feature>
<dbReference type="EMBL" id="KN832870">
    <property type="protein sequence ID" value="KIN08263.1"/>
    <property type="molecule type" value="Genomic_DNA"/>
</dbReference>
<dbReference type="GO" id="GO:0034967">
    <property type="term" value="C:Set3 complex"/>
    <property type="evidence" value="ECO:0007669"/>
    <property type="project" value="TreeGrafter"/>
</dbReference>
<feature type="compositionally biased region" description="Basic and acidic residues" evidence="2">
    <location>
        <begin position="729"/>
        <end position="739"/>
    </location>
</feature>
<dbReference type="InterPro" id="IPR011011">
    <property type="entry name" value="Znf_FYVE_PHD"/>
</dbReference>
<dbReference type="GO" id="GO:0070210">
    <property type="term" value="C:Rpd3L-Expanded complex"/>
    <property type="evidence" value="ECO:0007669"/>
    <property type="project" value="TreeGrafter"/>
</dbReference>
<sequence length="901" mass="99466">MTENLLTITTQIATPIQTALNSTAPTSARDAPNGSDFVDEEPYTIKCICEYSDDDGNTIYCETCDTWQHIECFYPGRVDDASRAEFDHSCADCDPRPLDRQHAIERQRSQRQHRSATDDKKTKRPPSSKSHKKKSKPSDLLVNGHGDRDDVKHGSPHDHLPSSKKKGHRSSQSVSSSKRSPPFSRPSSHAHPPSPAKTPPDLPPHVQIHSYSEYFKSLYTNDDTFIPSRTNSFASLPVTNSLSLWLHDAQKLRDDAGVTDKADVFQNLVVPVDTLKWPDLRVEQKHFTFNDERLHYRYLITPAHLSQSGRIGELNGVVGFQKDYCNDDMNRWQETAHPRPFVFFHPRLPLFIDTRQEGSTCRYVRRSCRANTVLETFIASGSEYHFWLISERPLPANEQITIPWDFRFPSHFRSRFLHLLNLGDEDGAPFDTADITEEEYDHLAAMIDQVLSDHGGCACDLGQDCAFSRFHRNYFGRSHTQTNGVKAKKGRKPKQSHVSPTSTGHATNSRAASEGQPEQYEEDDGRSVSGSTRSKPHSRDLTPLSGIPEANGVTVELTDREKRKIAMVEDSFRKLDQGQPPRKKKRASDGAPANASSTTPQATPKPRQKSTIGRVSLSQPSAATNGSRSRQYVDAGTSGNQSVSPYNGVSPTAAGSPPGLLTSQRGSTSHRSRHPSMAPVPRSAYVDASTQTDVVTDEWYSPLITPPKPKKAFVPLAKLLLRNRQIHKERQEEAKRKSLDAQSAVTSPVLPMEVDSNHDERQNGSSLTDANGHNTSITSSNLSVDIISVDAPMTDAPAMIKPPLPPWPQSNAAPAATTPTPTPTHRSPDLRVQLPAPPTFSIPNMSGTATGSVMPSSAGAYAQSPFGSIFPTTVINGVTPQPSPVKTTKKLTLSDYRARKK</sequence>
<evidence type="ECO:0000313" key="3">
    <source>
        <dbReference type="EMBL" id="KIN08263.1"/>
    </source>
</evidence>
<dbReference type="Gene3D" id="3.30.40.10">
    <property type="entry name" value="Zinc/RING finger domain, C3HC4 (zinc finger)"/>
    <property type="match status" value="1"/>
</dbReference>